<name>A0A2D3WFK3_9BACT</name>
<dbReference type="EMBL" id="DLUG01000047">
    <property type="protein sequence ID" value="DAB37046.1"/>
    <property type="molecule type" value="Genomic_DNA"/>
</dbReference>
<dbReference type="AlphaFoldDB" id="A0A2D3WFK3"/>
<reference evidence="1 2" key="1">
    <citation type="journal article" date="2017" name="Front. Microbiol.">
        <title>Comparative Genomic Analysis of the Class Epsilonproteobacteria and Proposed Reclassification to Epsilonbacteraeota (phyl. nov.).</title>
        <authorList>
            <person name="Waite D.W."/>
            <person name="Vanwonterghem I."/>
            <person name="Rinke C."/>
            <person name="Parks D.H."/>
            <person name="Zhang Y."/>
            <person name="Takai K."/>
            <person name="Sievert S.M."/>
            <person name="Simon J."/>
            <person name="Campbell B.J."/>
            <person name="Hanson T.E."/>
            <person name="Woyke T."/>
            <person name="Klotz M.G."/>
            <person name="Hugenholtz P."/>
        </authorList>
    </citation>
    <scope>NUCLEOTIDE SEQUENCE [LARGE SCALE GENOMIC DNA]</scope>
    <source>
        <strain evidence="1">UBA11420</strain>
    </source>
</reference>
<comment type="caution">
    <text evidence="1">The sequence shown here is derived from an EMBL/GenBank/DDBJ whole genome shotgun (WGS) entry which is preliminary data.</text>
</comment>
<protein>
    <submittedName>
        <fullName evidence="1">Uncharacterized protein</fullName>
    </submittedName>
</protein>
<dbReference type="STRING" id="366522.GCA_001548055_00416"/>
<sequence>MCIDGDVLELDFDMDLEEIKALTLFVKDRLAYIEEIVIFPSKEGLPTSSSLWALLWCLKQEKPSLKIDAIDKIPLDLGVFGTLYWNSHE</sequence>
<dbReference type="RefSeq" id="WP_039673572.1">
    <property type="nucleotide sequence ID" value="NZ_AP014724.1"/>
</dbReference>
<evidence type="ECO:0000313" key="1">
    <source>
        <dbReference type="EMBL" id="DAB37046.1"/>
    </source>
</evidence>
<gene>
    <name evidence="1" type="ORF">CFH80_01575</name>
</gene>
<accession>A0A2D3WFK3</accession>
<organism evidence="1 2">
    <name type="scientific">Sulfurospirillum cavolei</name>
    <dbReference type="NCBI Taxonomy" id="366522"/>
    <lineage>
        <taxon>Bacteria</taxon>
        <taxon>Pseudomonadati</taxon>
        <taxon>Campylobacterota</taxon>
        <taxon>Epsilonproteobacteria</taxon>
        <taxon>Campylobacterales</taxon>
        <taxon>Sulfurospirillaceae</taxon>
        <taxon>Sulfurospirillum</taxon>
    </lineage>
</organism>
<evidence type="ECO:0000313" key="2">
    <source>
        <dbReference type="Proteomes" id="UP000231638"/>
    </source>
</evidence>
<dbReference type="Proteomes" id="UP000231638">
    <property type="component" value="Unassembled WGS sequence"/>
</dbReference>
<proteinExistence type="predicted"/>